<evidence type="ECO:0000256" key="2">
    <source>
        <dbReference type="ARBA" id="ARBA00022603"/>
    </source>
</evidence>
<evidence type="ECO:0000256" key="6">
    <source>
        <dbReference type="SAM" id="MobiDB-lite"/>
    </source>
</evidence>
<dbReference type="GO" id="GO:0005524">
    <property type="term" value="F:ATP binding"/>
    <property type="evidence" value="ECO:0007669"/>
    <property type="project" value="InterPro"/>
</dbReference>
<dbReference type="InterPro" id="IPR029063">
    <property type="entry name" value="SAM-dependent_MTases_sf"/>
</dbReference>
<evidence type="ECO:0000313" key="8">
    <source>
        <dbReference type="EMBL" id="QHT14098.1"/>
    </source>
</evidence>
<dbReference type="InterPro" id="IPR001339">
    <property type="entry name" value="mRNA_cap_enzyme_adenylation"/>
</dbReference>
<dbReference type="Gene3D" id="3.30.470.30">
    <property type="entry name" value="DNA ligase/mRNA capping enzyme"/>
    <property type="match status" value="1"/>
</dbReference>
<dbReference type="SUPFAM" id="SSF56091">
    <property type="entry name" value="DNA ligase/mRNA capping enzyme, catalytic domain"/>
    <property type="match status" value="1"/>
</dbReference>
<proteinExistence type="predicted"/>
<evidence type="ECO:0000256" key="1">
    <source>
        <dbReference type="ARBA" id="ARBA00011926"/>
    </source>
</evidence>
<feature type="compositionally biased region" description="Polar residues" evidence="6">
    <location>
        <begin position="9"/>
        <end position="22"/>
    </location>
</feature>
<dbReference type="GO" id="GO:0005634">
    <property type="term" value="C:nucleus"/>
    <property type="evidence" value="ECO:0007669"/>
    <property type="project" value="TreeGrafter"/>
</dbReference>
<keyword evidence="2" id="KW-0489">Methyltransferase</keyword>
<evidence type="ECO:0000256" key="3">
    <source>
        <dbReference type="ARBA" id="ARBA00022679"/>
    </source>
</evidence>
<dbReference type="GO" id="GO:0003723">
    <property type="term" value="F:RNA binding"/>
    <property type="evidence" value="ECO:0007669"/>
    <property type="project" value="UniProtKB-KW"/>
</dbReference>
<feature type="region of interest" description="Disordered" evidence="6">
    <location>
        <begin position="1"/>
        <end position="22"/>
    </location>
</feature>
<evidence type="ECO:0000256" key="4">
    <source>
        <dbReference type="ARBA" id="ARBA00022691"/>
    </source>
</evidence>
<dbReference type="PANTHER" id="PTHR12189:SF2">
    <property type="entry name" value="MRNA CAP GUANINE-N7 METHYLTRANSFERASE"/>
    <property type="match status" value="1"/>
</dbReference>
<sequence>MEKSETDNKNQSNDISPSNTNMANTIKQKKEEFETIVKHYLESNPHIIAGRKSNELEIRFGTNTKLSRPISKIDYDNVVKQLYAFGFKPQVESGIQILRIACEYTDVRTGKVKMSNIRAELVGTDIIQEYCRTNSIQRIIDMPSNVFNKLKFTQKTTAVDKSGAFIQKLDMDDFNFRVSYQTEQDHNVQSNVARNIISRWEDSKKTFRSMNRVRFYHPDYPVFADLSIVKMSKKTNRVVMPEYTIQEAGVFNNMENYEIELEVDNTRVGTGSGFDNINTLMDSIRKCIRIVLGGLQGTKYPISYVERDTILQSYMRLIHGERYEKPRRVYPSDFIGPSSNTLQIENIQPTKEGANINTILHNYTVTDKADGERKLLYISENGKLYMIDTNMNVIFTGVKTNEKTIFDSLLDGEHIKNDKNDNFINLYAAFDVYFINKKSVREYEFLKTTTMEEPKKESNPEKPATMFRLGLLLELISSIKPISIMESIKKEKSEVSDATTKQLVDFSIRCKNFYYDTDRISIFDCCSKILTHIKDGLFEYNTDGLIFTPSDMAVGASQIGAPPSSLNKSTWEKSFKWKPPEFNTIDFLVTVKKDKTGKDEVHYIFEEGVNMQTNQNVVQYKTLVLRCGFDERKHGFINPFQDIVEDKLPNPKDLDNEETYKPVPFQPTEPYDPNACYCDITLKQDGSRLFMTTEEGDYFEEDMIVEFKYVMENEKTRRWVPIRVRYDKTSELRAGLKNYGNAYHVANSNWYSIHHPITDNMISTGQNIPDVVINEDIYYNRNLNTNESNTIALRNFHNLYVKNKLITGVANRGDTLIDYAVGKAGDLSKWIASKLSFVYGIDIAKDNIENHLDGACTRYLKERRKYGESMPRAIFINGNSGLNIRDGKALYTEKEKQISNAIFGKGPKDATILGRGIYNSFGLGATGFNISSCQFAIHYFFENKTTFHEFLRNIAECTKINGYFIGTCYDGKEVFERLRKYKKGESWTIFKNDSKIFEMTKMYDETGFPDTDASLGYAINVYQESINLAFREFLVNFEYLIQVMEDYGFVLLKTEELQKIGLPSSTGLFRELFSTMENEIRRNKQSGINYKKAMEMSTEEKQISFLNRYFIFRKVREVDAKKMAQVILKQNEFIENNGEEALMEIEDSTQTIEIEKLSKPKLVIKMPKKTTVKKPKIDEQTKNIEQPTENIIEPAGEMVEISKIKPTGQPMKLKIRDTTKTIKK</sequence>
<dbReference type="EMBL" id="MN739578">
    <property type="protein sequence ID" value="QHT14098.1"/>
    <property type="molecule type" value="Genomic_DNA"/>
</dbReference>
<dbReference type="GO" id="GO:0004484">
    <property type="term" value="F:mRNA guanylyltransferase activity"/>
    <property type="evidence" value="ECO:0007669"/>
    <property type="project" value="InterPro"/>
</dbReference>
<organism evidence="8">
    <name type="scientific">viral metagenome</name>
    <dbReference type="NCBI Taxonomy" id="1070528"/>
    <lineage>
        <taxon>unclassified sequences</taxon>
        <taxon>metagenomes</taxon>
        <taxon>organismal metagenomes</taxon>
    </lineage>
</organism>
<keyword evidence="3" id="KW-0808">Transferase</keyword>
<keyword evidence="4" id="KW-0949">S-adenosyl-L-methionine</keyword>
<dbReference type="Gene3D" id="2.40.50.140">
    <property type="entry name" value="Nucleic acid-binding proteins"/>
    <property type="match status" value="1"/>
</dbReference>
<evidence type="ECO:0000256" key="5">
    <source>
        <dbReference type="ARBA" id="ARBA00022884"/>
    </source>
</evidence>
<dbReference type="SUPFAM" id="SSF53335">
    <property type="entry name" value="S-adenosyl-L-methionine-dependent methyltransferases"/>
    <property type="match status" value="1"/>
</dbReference>
<name>A0A6C0DB51_9ZZZZ</name>
<accession>A0A6C0DB51</accession>
<dbReference type="Gene3D" id="3.40.50.150">
    <property type="entry name" value="Vaccinia Virus protein VP39"/>
    <property type="match status" value="1"/>
</dbReference>
<keyword evidence="5" id="KW-0694">RNA-binding</keyword>
<dbReference type="AlphaFoldDB" id="A0A6C0DB51"/>
<dbReference type="EC" id="2.1.1.56" evidence="1"/>
<protein>
    <recommendedName>
        <fullName evidence="1">mRNA (guanine-N(7))-methyltransferase</fullName>
        <ecNumber evidence="1">2.1.1.56</ecNumber>
    </recommendedName>
</protein>
<dbReference type="InterPro" id="IPR012340">
    <property type="entry name" value="NA-bd_OB-fold"/>
</dbReference>
<reference evidence="8" key="1">
    <citation type="journal article" date="2020" name="Nature">
        <title>Giant virus diversity and host interactions through global metagenomics.</title>
        <authorList>
            <person name="Schulz F."/>
            <person name="Roux S."/>
            <person name="Paez-Espino D."/>
            <person name="Jungbluth S."/>
            <person name="Walsh D.A."/>
            <person name="Denef V.J."/>
            <person name="McMahon K.D."/>
            <person name="Konstantinidis K.T."/>
            <person name="Eloe-Fadrosh E.A."/>
            <person name="Kyrpides N.C."/>
            <person name="Woyke T."/>
        </authorList>
    </citation>
    <scope>NUCLEOTIDE SEQUENCE</scope>
    <source>
        <strain evidence="8">GVMAG-M-3300023174-134</strain>
    </source>
</reference>
<dbReference type="GO" id="GO:0004482">
    <property type="term" value="F:mRNA 5'-cap (guanine-N7-)-methyltransferase activity"/>
    <property type="evidence" value="ECO:0007669"/>
    <property type="project" value="UniProtKB-EC"/>
</dbReference>
<dbReference type="InterPro" id="IPR039753">
    <property type="entry name" value="RG7MT1"/>
</dbReference>
<dbReference type="PROSITE" id="PS51562">
    <property type="entry name" value="RNA_CAP0_MT"/>
    <property type="match status" value="1"/>
</dbReference>
<dbReference type="PANTHER" id="PTHR12189">
    <property type="entry name" value="MRNA GUANINE-7- METHYLTRANSFERASE"/>
    <property type="match status" value="1"/>
</dbReference>
<dbReference type="InterPro" id="IPR004971">
    <property type="entry name" value="mRNA_G-N7_MeTrfase_dom"/>
</dbReference>
<evidence type="ECO:0000259" key="7">
    <source>
        <dbReference type="PROSITE" id="PS51562"/>
    </source>
</evidence>
<dbReference type="Pfam" id="PF01331">
    <property type="entry name" value="mRNA_cap_enzyme"/>
    <property type="match status" value="1"/>
</dbReference>
<dbReference type="Pfam" id="PF03291">
    <property type="entry name" value="mRNA_G-N7_MeTrfase"/>
    <property type="match status" value="1"/>
</dbReference>
<feature type="domain" description="MRNA cap 0 methyltransferase" evidence="7">
    <location>
        <begin position="788"/>
        <end position="1115"/>
    </location>
</feature>